<evidence type="ECO:0000313" key="4">
    <source>
        <dbReference type="Proteomes" id="UP001303373"/>
    </source>
</evidence>
<protein>
    <recommendedName>
        <fullName evidence="2">Transcription factor TFIIIC triple barrel domain-containing protein</fullName>
    </recommendedName>
</protein>
<feature type="region of interest" description="Disordered" evidence="1">
    <location>
        <begin position="276"/>
        <end position="334"/>
    </location>
</feature>
<feature type="region of interest" description="Disordered" evidence="1">
    <location>
        <begin position="176"/>
        <end position="212"/>
    </location>
</feature>
<evidence type="ECO:0000256" key="1">
    <source>
        <dbReference type="SAM" id="MobiDB-lite"/>
    </source>
</evidence>
<evidence type="ECO:0000259" key="2">
    <source>
        <dbReference type="Pfam" id="PF10419"/>
    </source>
</evidence>
<reference evidence="3 4" key="1">
    <citation type="submission" date="2023-11" db="EMBL/GenBank/DDBJ databases">
        <title>An acidophilic fungus is an integral part of prey digestion in a carnivorous sundew plant.</title>
        <authorList>
            <person name="Tsai I.J."/>
        </authorList>
    </citation>
    <scope>NUCLEOTIDE SEQUENCE [LARGE SCALE GENOMIC DNA]</scope>
    <source>
        <strain evidence="3">169a</strain>
    </source>
</reference>
<feature type="compositionally biased region" description="Low complexity" evidence="1">
    <location>
        <begin position="81"/>
        <end position="92"/>
    </location>
</feature>
<dbReference type="AlphaFoldDB" id="A0AAQ3R446"/>
<sequence>MAVASVAQGFAEISPGLHRDDDEWEYEYDADETDHVYFTLDLTNHDLSALQVKEVSLNGKPKPIVMTAPTDPPIGEGLGLSSTRESSTTNTNPDIPVQDAKPIQILDLHTPKPYVKFGTSIYSCYWTTDLGSQFYVSRPGIVEDPLRPGNVVDVIALSRARLIGKPVALKQRVDFREGASHQGSASSNAIAIDDDDEPGPVQSTNGNLQDYGPGKELVVPLELITDSASEQQASFLERLSAIKVKRGETDLVPTNAVRYYQPPRNIKEIRERALAADAEKAKARGPTKLPEAPPLKRRRSPSDGPVAGAGKGGRPTNTKIKSSLGFQDDEDDSG</sequence>
<proteinExistence type="predicted"/>
<evidence type="ECO:0000313" key="3">
    <source>
        <dbReference type="EMBL" id="WPH00456.1"/>
    </source>
</evidence>
<feature type="compositionally biased region" description="Polar residues" evidence="1">
    <location>
        <begin position="315"/>
        <end position="325"/>
    </location>
</feature>
<accession>A0AAQ3R446</accession>
<feature type="domain" description="Transcription factor TFIIIC triple barrel" evidence="2">
    <location>
        <begin position="31"/>
        <end position="169"/>
    </location>
</feature>
<dbReference type="Gene3D" id="2.60.40.4370">
    <property type="match status" value="1"/>
</dbReference>
<dbReference type="InterPro" id="IPR019481">
    <property type="entry name" value="TFIIIC_triple_barrel"/>
</dbReference>
<gene>
    <name evidence="3" type="ORF">R9X50_00328500</name>
</gene>
<dbReference type="EMBL" id="CP138583">
    <property type="protein sequence ID" value="WPH00456.1"/>
    <property type="molecule type" value="Genomic_DNA"/>
</dbReference>
<organism evidence="3 4">
    <name type="scientific">Acrodontium crateriforme</name>
    <dbReference type="NCBI Taxonomy" id="150365"/>
    <lineage>
        <taxon>Eukaryota</taxon>
        <taxon>Fungi</taxon>
        <taxon>Dikarya</taxon>
        <taxon>Ascomycota</taxon>
        <taxon>Pezizomycotina</taxon>
        <taxon>Dothideomycetes</taxon>
        <taxon>Dothideomycetidae</taxon>
        <taxon>Mycosphaerellales</taxon>
        <taxon>Teratosphaeriaceae</taxon>
        <taxon>Acrodontium</taxon>
    </lineage>
</organism>
<feature type="region of interest" description="Disordered" evidence="1">
    <location>
        <begin position="61"/>
        <end position="97"/>
    </location>
</feature>
<keyword evidence="4" id="KW-1185">Reference proteome</keyword>
<dbReference type="Proteomes" id="UP001303373">
    <property type="component" value="Chromosome 4"/>
</dbReference>
<name>A0AAQ3R446_9PEZI</name>
<dbReference type="Pfam" id="PF10419">
    <property type="entry name" value="TFIIIC_sub6"/>
    <property type="match status" value="1"/>
</dbReference>